<evidence type="ECO:0000313" key="10">
    <source>
        <dbReference type="EMBL" id="ERP38736.1"/>
    </source>
</evidence>
<dbReference type="InterPro" id="IPR025857">
    <property type="entry name" value="MacB_PCD"/>
</dbReference>
<dbReference type="InterPro" id="IPR051447">
    <property type="entry name" value="Lipoprotein-release_system"/>
</dbReference>
<feature type="transmembrane region" description="Helical" evidence="7">
    <location>
        <begin position="321"/>
        <end position="343"/>
    </location>
</feature>
<evidence type="ECO:0000256" key="2">
    <source>
        <dbReference type="ARBA" id="ARBA00005236"/>
    </source>
</evidence>
<sequence length="408" mass="45224">MSIICTTARRNLFRNARRTAITTLAISVGMAGLIFADAFITGMIDNMIRNGTASFTGDAQIHSRAYKEDPEAHHTIPAYEELARSLREDDRIIASSPRLVSPGLVSSARNSTGVEVWGVHPEREKNITRIAQRLSPESTFLPQKNSLVLGKKTAQDLNVSLGDHLIVSVADSETGERRQEYMRLDGLYSFGSDDMDGLVALIHAETAQHMLGRSEGGYTQVALSLKQSPRKAAEDTLLGKTYSSEEILFETWDKLMPQLYSLMGMTQWSMMILGGILFVIVAFTVINTLFMSIYERFFEFGVLKSLGTTRPQIIRMIIYEAGWLSLLSCAGGILLGGAAVFVVSRTGINWNDIEFGGMTIYEHIYPAARLYQFVVYPLIISALTLIISIYPALYIGYMSPSQAMKKSI</sequence>
<reference evidence="10 11" key="1">
    <citation type="journal article" date="2013" name="Environ. Microbiol.">
        <title>Genome analysis of Chitinivibrio alkaliphilus gen. nov., sp. nov., a novel extremely haloalkaliphilic anaerobic chitinolytic bacterium from the candidate phylum Termite Group 3.</title>
        <authorList>
            <person name="Sorokin D.Y."/>
            <person name="Gumerov V.M."/>
            <person name="Rakitin A.L."/>
            <person name="Beletsky A.V."/>
            <person name="Damste J.S."/>
            <person name="Muyzer G."/>
            <person name="Mardanov A.V."/>
            <person name="Ravin N.V."/>
        </authorList>
    </citation>
    <scope>NUCLEOTIDE SEQUENCE [LARGE SCALE GENOMIC DNA]</scope>
    <source>
        <strain evidence="10 11">ACht1</strain>
    </source>
</reference>
<gene>
    <name evidence="10" type="ORF">CALK_0754</name>
</gene>
<dbReference type="eggNOG" id="COG4591">
    <property type="taxonomic scope" value="Bacteria"/>
</dbReference>
<proteinExistence type="inferred from homology"/>
<keyword evidence="5 7" id="KW-1133">Transmembrane helix</keyword>
<evidence type="ECO:0000256" key="7">
    <source>
        <dbReference type="SAM" id="Phobius"/>
    </source>
</evidence>
<protein>
    <submittedName>
        <fullName evidence="10">ABC-type transport system involved in lipoprotein release, permease component</fullName>
    </submittedName>
</protein>
<dbReference type="PANTHER" id="PTHR30489:SF0">
    <property type="entry name" value="LIPOPROTEIN-RELEASING SYSTEM TRANSMEMBRANE PROTEIN LOLE"/>
    <property type="match status" value="1"/>
</dbReference>
<keyword evidence="11" id="KW-1185">Reference proteome</keyword>
<evidence type="ECO:0000259" key="9">
    <source>
        <dbReference type="Pfam" id="PF12704"/>
    </source>
</evidence>
<dbReference type="EMBL" id="ASJR01000005">
    <property type="protein sequence ID" value="ERP38736.1"/>
    <property type="molecule type" value="Genomic_DNA"/>
</dbReference>
<comment type="subcellular location">
    <subcellularLocation>
        <location evidence="1">Cell membrane</location>
        <topology evidence="1">Multi-pass membrane protein</topology>
    </subcellularLocation>
</comment>
<dbReference type="Pfam" id="PF12704">
    <property type="entry name" value="MacB_PCD"/>
    <property type="match status" value="1"/>
</dbReference>
<keyword evidence="10" id="KW-0449">Lipoprotein</keyword>
<comment type="caution">
    <text evidence="10">The sequence shown here is derived from an EMBL/GenBank/DDBJ whole genome shotgun (WGS) entry which is preliminary data.</text>
</comment>
<feature type="transmembrane region" description="Helical" evidence="7">
    <location>
        <begin position="374"/>
        <end position="397"/>
    </location>
</feature>
<feature type="transmembrane region" description="Helical" evidence="7">
    <location>
        <begin position="21"/>
        <end position="44"/>
    </location>
</feature>
<dbReference type="GO" id="GO:0098797">
    <property type="term" value="C:plasma membrane protein complex"/>
    <property type="evidence" value="ECO:0007669"/>
    <property type="project" value="TreeGrafter"/>
</dbReference>
<evidence type="ECO:0000256" key="6">
    <source>
        <dbReference type="ARBA" id="ARBA00023136"/>
    </source>
</evidence>
<keyword evidence="3" id="KW-1003">Cell membrane</keyword>
<evidence type="ECO:0000259" key="8">
    <source>
        <dbReference type="Pfam" id="PF02687"/>
    </source>
</evidence>
<name>U7DCV9_9BACT</name>
<feature type="domain" description="ABC3 transporter permease C-terminal" evidence="8">
    <location>
        <begin position="272"/>
        <end position="400"/>
    </location>
</feature>
<dbReference type="STRING" id="1313304.CALK_0754"/>
<evidence type="ECO:0000256" key="3">
    <source>
        <dbReference type="ARBA" id="ARBA00022475"/>
    </source>
</evidence>
<comment type="similarity">
    <text evidence="2">Belongs to the ABC-4 integral membrane protein family. LolC/E subfamily.</text>
</comment>
<organism evidence="10 11">
    <name type="scientific">Chitinivibrio alkaliphilus ACht1</name>
    <dbReference type="NCBI Taxonomy" id="1313304"/>
    <lineage>
        <taxon>Bacteria</taxon>
        <taxon>Pseudomonadati</taxon>
        <taxon>Fibrobacterota</taxon>
        <taxon>Chitinivibrionia</taxon>
        <taxon>Chitinivibrionales</taxon>
        <taxon>Chitinivibrionaceae</taxon>
        <taxon>Chitinivibrio</taxon>
    </lineage>
</organism>
<dbReference type="Pfam" id="PF02687">
    <property type="entry name" value="FtsX"/>
    <property type="match status" value="1"/>
</dbReference>
<accession>U7DCV9</accession>
<dbReference type="InterPro" id="IPR003838">
    <property type="entry name" value="ABC3_permease_C"/>
</dbReference>
<evidence type="ECO:0000256" key="4">
    <source>
        <dbReference type="ARBA" id="ARBA00022692"/>
    </source>
</evidence>
<keyword evidence="4 7" id="KW-0812">Transmembrane</keyword>
<dbReference type="PANTHER" id="PTHR30489">
    <property type="entry name" value="LIPOPROTEIN-RELEASING SYSTEM TRANSMEMBRANE PROTEIN LOLE"/>
    <property type="match status" value="1"/>
</dbReference>
<evidence type="ECO:0000313" key="11">
    <source>
        <dbReference type="Proteomes" id="UP000017148"/>
    </source>
</evidence>
<dbReference type="OrthoDB" id="9809768at2"/>
<keyword evidence="6 7" id="KW-0472">Membrane</keyword>
<dbReference type="AlphaFoldDB" id="U7DCV9"/>
<evidence type="ECO:0000256" key="1">
    <source>
        <dbReference type="ARBA" id="ARBA00004651"/>
    </source>
</evidence>
<feature type="transmembrane region" description="Helical" evidence="7">
    <location>
        <begin position="268"/>
        <end position="290"/>
    </location>
</feature>
<dbReference type="GO" id="GO:0044874">
    <property type="term" value="P:lipoprotein localization to outer membrane"/>
    <property type="evidence" value="ECO:0007669"/>
    <property type="project" value="TreeGrafter"/>
</dbReference>
<feature type="domain" description="MacB-like periplasmic core" evidence="9">
    <location>
        <begin position="19"/>
        <end position="228"/>
    </location>
</feature>
<evidence type="ECO:0000256" key="5">
    <source>
        <dbReference type="ARBA" id="ARBA00022989"/>
    </source>
</evidence>
<dbReference type="Proteomes" id="UP000017148">
    <property type="component" value="Unassembled WGS sequence"/>
</dbReference>
<dbReference type="RefSeq" id="WP_022636271.1">
    <property type="nucleotide sequence ID" value="NZ_ASJR01000005.1"/>
</dbReference>